<proteinExistence type="predicted"/>
<dbReference type="GO" id="GO:0046306">
    <property type="term" value="P:alkanesulfonate catabolic process"/>
    <property type="evidence" value="ECO:0007669"/>
    <property type="project" value="TreeGrafter"/>
</dbReference>
<evidence type="ECO:0000256" key="2">
    <source>
        <dbReference type="ARBA" id="ARBA00022643"/>
    </source>
</evidence>
<dbReference type="SUPFAM" id="SSF51679">
    <property type="entry name" value="Bacterial luciferase-like"/>
    <property type="match status" value="1"/>
</dbReference>
<dbReference type="PANTHER" id="PTHR42847:SF4">
    <property type="entry name" value="ALKANESULFONATE MONOOXYGENASE-RELATED"/>
    <property type="match status" value="1"/>
</dbReference>
<protein>
    <submittedName>
        <fullName evidence="6">TIGR03619 family F420-dependent LLM class oxidoreductase</fullName>
        <ecNumber evidence="6">1.-.-.-</ecNumber>
    </submittedName>
</protein>
<organism evidence="6 7">
    <name type="scientific">Candidatus Segetimicrobium genomatis</name>
    <dbReference type="NCBI Taxonomy" id="2569760"/>
    <lineage>
        <taxon>Bacteria</taxon>
        <taxon>Bacillati</taxon>
        <taxon>Candidatus Sysuimicrobiota</taxon>
        <taxon>Candidatus Sysuimicrobiia</taxon>
        <taxon>Candidatus Sysuimicrobiales</taxon>
        <taxon>Candidatus Segetimicrobiaceae</taxon>
        <taxon>Candidatus Segetimicrobium</taxon>
    </lineage>
</organism>
<keyword evidence="2" id="KW-0288">FMN</keyword>
<name>A0A537JAV5_9BACT</name>
<dbReference type="Pfam" id="PF00296">
    <property type="entry name" value="Bac_luciferase"/>
    <property type="match status" value="1"/>
</dbReference>
<dbReference type="InterPro" id="IPR050172">
    <property type="entry name" value="SsuD_RutA_monooxygenase"/>
</dbReference>
<evidence type="ECO:0000313" key="6">
    <source>
        <dbReference type="EMBL" id="TMI80625.1"/>
    </source>
</evidence>
<evidence type="ECO:0000313" key="7">
    <source>
        <dbReference type="Proteomes" id="UP000318093"/>
    </source>
</evidence>
<evidence type="ECO:0000256" key="1">
    <source>
        <dbReference type="ARBA" id="ARBA00022630"/>
    </source>
</evidence>
<gene>
    <name evidence="6" type="ORF">E6H03_08020</name>
</gene>
<keyword evidence="4" id="KW-0503">Monooxygenase</keyword>
<dbReference type="Gene3D" id="3.20.20.30">
    <property type="entry name" value="Luciferase-like domain"/>
    <property type="match status" value="1"/>
</dbReference>
<accession>A0A537JAV5</accession>
<evidence type="ECO:0000256" key="3">
    <source>
        <dbReference type="ARBA" id="ARBA00023002"/>
    </source>
</evidence>
<evidence type="ECO:0000256" key="4">
    <source>
        <dbReference type="ARBA" id="ARBA00023033"/>
    </source>
</evidence>
<dbReference type="AlphaFoldDB" id="A0A537JAV5"/>
<evidence type="ECO:0000259" key="5">
    <source>
        <dbReference type="Pfam" id="PF00296"/>
    </source>
</evidence>
<dbReference type="InterPro" id="IPR019921">
    <property type="entry name" value="Lucif-like_OxRdtase_Rv2161c"/>
</dbReference>
<dbReference type="Proteomes" id="UP000318093">
    <property type="component" value="Unassembled WGS sequence"/>
</dbReference>
<dbReference type="EMBL" id="VBAN01000248">
    <property type="protein sequence ID" value="TMI80625.1"/>
    <property type="molecule type" value="Genomic_DNA"/>
</dbReference>
<keyword evidence="1" id="KW-0285">Flavoprotein</keyword>
<feature type="domain" description="Luciferase-like" evidence="5">
    <location>
        <begin position="19"/>
        <end position="290"/>
    </location>
</feature>
<dbReference type="InterPro" id="IPR036661">
    <property type="entry name" value="Luciferase-like_sf"/>
</dbReference>
<reference evidence="6 7" key="1">
    <citation type="journal article" date="2019" name="Nat. Microbiol.">
        <title>Mediterranean grassland soil C-N compound turnover is dependent on rainfall and depth, and is mediated by genomically divergent microorganisms.</title>
        <authorList>
            <person name="Diamond S."/>
            <person name="Andeer P.F."/>
            <person name="Li Z."/>
            <person name="Crits-Christoph A."/>
            <person name="Burstein D."/>
            <person name="Anantharaman K."/>
            <person name="Lane K.R."/>
            <person name="Thomas B.C."/>
            <person name="Pan C."/>
            <person name="Northen T.R."/>
            <person name="Banfield J.F."/>
        </authorList>
    </citation>
    <scope>NUCLEOTIDE SEQUENCE [LARGE SCALE GENOMIC DNA]</scope>
    <source>
        <strain evidence="6">NP_6</strain>
    </source>
</reference>
<keyword evidence="3 6" id="KW-0560">Oxidoreductase</keyword>
<comment type="caution">
    <text evidence="6">The sequence shown here is derived from an EMBL/GenBank/DDBJ whole genome shotgun (WGS) entry which is preliminary data.</text>
</comment>
<dbReference type="EC" id="1.-.-.-" evidence="6"/>
<dbReference type="InterPro" id="IPR011251">
    <property type="entry name" value="Luciferase-like_dom"/>
</dbReference>
<dbReference type="NCBIfam" id="TIGR03619">
    <property type="entry name" value="F420_Rv2161c"/>
    <property type="match status" value="1"/>
</dbReference>
<sequence>MAGREVQYGVALENFTPYPAEPSIDGIMDYAARAEALGFHSAWVWDHILLGTRRPFPFLEALSTLAALAVRTSRLRLGTGVCVLPLRNPVVLAKVLASVDHLSKGRLILGVAAGWYTREFEACGVPFTERGKIFVRNLDIVKRFWTEPQVEGAIDGFTFNGAVMLPRPVQRPRPPIFLGGYVDTVFKRIVRHGDGWLTYFYTPDSFRKAWARLHDLAREGGRDPAELRNVSQLPICVARTFEEADRGIRDFIGRYFDVAPWSESTPDSAIRGTPDQCAEQLARHIQAGVEHIVFVPADYRTSQLELIAREVIPRLRGMATGATA</sequence>
<dbReference type="PANTHER" id="PTHR42847">
    <property type="entry name" value="ALKANESULFONATE MONOOXYGENASE"/>
    <property type="match status" value="1"/>
</dbReference>
<dbReference type="GO" id="GO:0008726">
    <property type="term" value="F:alkanesulfonate monooxygenase activity"/>
    <property type="evidence" value="ECO:0007669"/>
    <property type="project" value="TreeGrafter"/>
</dbReference>